<comment type="function">
    <text evidence="2 12">Catalyzes reversively the conversion of L-aspartate beta-semialdehyde (ASA) to L-2,4-diaminobutyrate (DABA) by transamination with L-glutamate.</text>
</comment>
<dbReference type="CDD" id="cd00610">
    <property type="entry name" value="OAT_like"/>
    <property type="match status" value="1"/>
</dbReference>
<dbReference type="InterPro" id="IPR012773">
    <property type="entry name" value="Ectoine_EctB"/>
</dbReference>
<dbReference type="RefSeq" id="WP_142007293.1">
    <property type="nucleotide sequence ID" value="NZ_CAJTBP010000001.1"/>
</dbReference>
<dbReference type="Pfam" id="PF00202">
    <property type="entry name" value="Aminotran_3"/>
    <property type="match status" value="1"/>
</dbReference>
<dbReference type="AlphaFoldDB" id="A0A542XGM3"/>
<evidence type="ECO:0000256" key="4">
    <source>
        <dbReference type="ARBA" id="ARBA00008954"/>
    </source>
</evidence>
<keyword evidence="8 12" id="KW-0808">Transferase</keyword>
<dbReference type="PIRSF" id="PIRSF000521">
    <property type="entry name" value="Transaminase_4ab_Lys_Orn"/>
    <property type="match status" value="1"/>
</dbReference>
<dbReference type="InterPro" id="IPR015421">
    <property type="entry name" value="PyrdxlP-dep_Trfase_major"/>
</dbReference>
<reference evidence="13 14" key="1">
    <citation type="submission" date="2019-06" db="EMBL/GenBank/DDBJ databases">
        <title>Sequencing the genomes of 1000 actinobacteria strains.</title>
        <authorList>
            <person name="Klenk H.-P."/>
        </authorList>
    </citation>
    <scope>NUCLEOTIDE SEQUENCE [LARGE SCALE GENOMIC DNA]</scope>
    <source>
        <strain evidence="13 14">DSM 24617</strain>
    </source>
</reference>
<comment type="catalytic activity">
    <reaction evidence="10 12">
        <text>L-2,4-diaminobutanoate + 2-oxoglutarate = L-aspartate 4-semialdehyde + L-glutamate</text>
        <dbReference type="Rhea" id="RHEA:11160"/>
        <dbReference type="ChEBI" id="CHEBI:16810"/>
        <dbReference type="ChEBI" id="CHEBI:29985"/>
        <dbReference type="ChEBI" id="CHEBI:58761"/>
        <dbReference type="ChEBI" id="CHEBI:537519"/>
        <dbReference type="EC" id="2.6.1.76"/>
    </reaction>
</comment>
<evidence type="ECO:0000256" key="5">
    <source>
        <dbReference type="ARBA" id="ARBA00013155"/>
    </source>
</evidence>
<dbReference type="PANTHER" id="PTHR43552:SF2">
    <property type="entry name" value="DIAMINOBUTYRATE--2-OXOGLUTARATE TRANSAMINASE"/>
    <property type="match status" value="1"/>
</dbReference>
<evidence type="ECO:0000256" key="7">
    <source>
        <dbReference type="ARBA" id="ARBA00022576"/>
    </source>
</evidence>
<dbReference type="UniPathway" id="UPA00067">
    <property type="reaction ID" value="UER00121"/>
</dbReference>
<dbReference type="SUPFAM" id="SSF53383">
    <property type="entry name" value="PLP-dependent transferases"/>
    <property type="match status" value="1"/>
</dbReference>
<dbReference type="PROSITE" id="PS00600">
    <property type="entry name" value="AA_TRANSFER_CLASS_3"/>
    <property type="match status" value="1"/>
</dbReference>
<dbReference type="NCBIfam" id="TIGR00709">
    <property type="entry name" value="dat"/>
    <property type="match status" value="1"/>
</dbReference>
<dbReference type="EC" id="2.6.1.76" evidence="5 12"/>
<dbReference type="Gene3D" id="3.90.1150.10">
    <property type="entry name" value="Aspartate Aminotransferase, domain 1"/>
    <property type="match status" value="1"/>
</dbReference>
<dbReference type="PANTHER" id="PTHR43552">
    <property type="entry name" value="DIAMINOBUTYRATE--2-OXOGLUTARATE AMINOTRANSFERASE"/>
    <property type="match status" value="1"/>
</dbReference>
<dbReference type="Proteomes" id="UP000318336">
    <property type="component" value="Unassembled WGS sequence"/>
</dbReference>
<evidence type="ECO:0000313" key="14">
    <source>
        <dbReference type="Proteomes" id="UP000318336"/>
    </source>
</evidence>
<evidence type="ECO:0000256" key="8">
    <source>
        <dbReference type="ARBA" id="ARBA00022679"/>
    </source>
</evidence>
<keyword evidence="9 11" id="KW-0663">Pyridoxal phosphate</keyword>
<dbReference type="InterPro" id="IPR004637">
    <property type="entry name" value="Dat"/>
</dbReference>
<evidence type="ECO:0000256" key="6">
    <source>
        <dbReference type="ARBA" id="ARBA00014798"/>
    </source>
</evidence>
<name>A0A542XGM3_9MICO</name>
<comment type="pathway">
    <text evidence="3 12">Amine and polyamine biosynthesis; ectoine biosynthesis; L-ectoine from L-aspartate 4-semialdehyde: step 1/3.</text>
</comment>
<evidence type="ECO:0000313" key="13">
    <source>
        <dbReference type="EMBL" id="TQL34955.1"/>
    </source>
</evidence>
<evidence type="ECO:0000256" key="2">
    <source>
        <dbReference type="ARBA" id="ARBA00002189"/>
    </source>
</evidence>
<keyword evidence="14" id="KW-1185">Reference proteome</keyword>
<dbReference type="GO" id="GO:0019491">
    <property type="term" value="P:ectoine biosynthetic process"/>
    <property type="evidence" value="ECO:0007669"/>
    <property type="project" value="UniProtKB-UniPathway"/>
</dbReference>
<dbReference type="InterPro" id="IPR015422">
    <property type="entry name" value="PyrdxlP-dep_Trfase_small"/>
</dbReference>
<dbReference type="GO" id="GO:0047307">
    <property type="term" value="F:diaminobutyrate-pyruvate transaminase activity"/>
    <property type="evidence" value="ECO:0007669"/>
    <property type="project" value="InterPro"/>
</dbReference>
<dbReference type="InterPro" id="IPR049704">
    <property type="entry name" value="Aminotrans_3_PPA_site"/>
</dbReference>
<accession>A0A542XGM3</accession>
<dbReference type="GO" id="GO:0045303">
    <property type="term" value="F:diaminobutyrate-2-oxoglutarate transaminase activity"/>
    <property type="evidence" value="ECO:0007669"/>
    <property type="project" value="UniProtKB-EC"/>
</dbReference>
<dbReference type="GO" id="GO:0030170">
    <property type="term" value="F:pyridoxal phosphate binding"/>
    <property type="evidence" value="ECO:0007669"/>
    <property type="project" value="InterPro"/>
</dbReference>
<evidence type="ECO:0000256" key="9">
    <source>
        <dbReference type="ARBA" id="ARBA00022898"/>
    </source>
</evidence>
<comment type="similarity">
    <text evidence="4 11">Belongs to the class-III pyridoxal-phosphate-dependent aminotransferase family.</text>
</comment>
<evidence type="ECO:0000256" key="3">
    <source>
        <dbReference type="ARBA" id="ARBA00004946"/>
    </source>
</evidence>
<dbReference type="EMBL" id="VFOK01000001">
    <property type="protein sequence ID" value="TQL34955.1"/>
    <property type="molecule type" value="Genomic_DNA"/>
</dbReference>
<protein>
    <recommendedName>
        <fullName evidence="6 12">Diaminobutyrate--2-oxoglutarate transaminase</fullName>
        <ecNumber evidence="5 12">2.6.1.76</ecNumber>
    </recommendedName>
    <alternativeName>
        <fullName evidence="12">DABA aminotransferase</fullName>
    </alternativeName>
</protein>
<dbReference type="InterPro" id="IPR005814">
    <property type="entry name" value="Aminotrans_3"/>
</dbReference>
<gene>
    <name evidence="13" type="ORF">FB554_3138</name>
</gene>
<comment type="cofactor">
    <cofactor evidence="1 12">
        <name>pyridoxal 5'-phosphate</name>
        <dbReference type="ChEBI" id="CHEBI:597326"/>
    </cofactor>
</comment>
<dbReference type="NCBIfam" id="TIGR02407">
    <property type="entry name" value="ectoine_ectB"/>
    <property type="match status" value="1"/>
</dbReference>
<evidence type="ECO:0000256" key="10">
    <source>
        <dbReference type="ARBA" id="ARBA00049111"/>
    </source>
</evidence>
<evidence type="ECO:0000256" key="1">
    <source>
        <dbReference type="ARBA" id="ARBA00001933"/>
    </source>
</evidence>
<organism evidence="13 14">
    <name type="scientific">Barrientosiimonas humi</name>
    <dbReference type="NCBI Taxonomy" id="999931"/>
    <lineage>
        <taxon>Bacteria</taxon>
        <taxon>Bacillati</taxon>
        <taxon>Actinomycetota</taxon>
        <taxon>Actinomycetes</taxon>
        <taxon>Micrococcales</taxon>
        <taxon>Dermacoccaceae</taxon>
        <taxon>Barrientosiimonas</taxon>
    </lineage>
</organism>
<evidence type="ECO:0000256" key="12">
    <source>
        <dbReference type="RuleBase" id="RU365034"/>
    </source>
</evidence>
<evidence type="ECO:0000256" key="11">
    <source>
        <dbReference type="RuleBase" id="RU003560"/>
    </source>
</evidence>
<dbReference type="OrthoDB" id="9801052at2"/>
<dbReference type="NCBIfam" id="NF006733">
    <property type="entry name" value="PRK09264.1"/>
    <property type="match status" value="1"/>
</dbReference>
<sequence>MTIANPTDTAAAGTSADQASSVFERRESVVRSYCRSWPVVFDRASGAEQTTEDGQTFLDFFSGAGALNYGHNHPVLKQALLDYLGTDRVIHSLDMFSVAKREFLEAFEEHILIPRGLDYRVQLPGPTGTNSVETALKIARKATGREQVVSFTNAFHGMTMGSLAVTGNSMKRKGAGIPLHHTTTAPYDDYLGGDTTDFLWLERVWSDSGSGVDLPAAVIVETVQGEGGLNAARAEWLRALADLCRRFEVLLVVDDVQAGCGRTGTFFSFEEAGIVPDVVCLSKSLSGLGLPFSVTLMRPELDLWEPGEHNGTFRGFNPAFVTATAALREFWSDDELAATVRERGDQLRRGLEAIGADTGGHYRGRGLLAGLHFDDPEVAERVAAEAFDRGLLVETSGPESEVVKVMPPLTISAADLDRGIGLLGDAVRAATPA</sequence>
<dbReference type="Gene3D" id="3.40.640.10">
    <property type="entry name" value="Type I PLP-dependent aspartate aminotransferase-like (Major domain)"/>
    <property type="match status" value="1"/>
</dbReference>
<comment type="caution">
    <text evidence="13">The sequence shown here is derived from an EMBL/GenBank/DDBJ whole genome shotgun (WGS) entry which is preliminary data.</text>
</comment>
<proteinExistence type="inferred from homology"/>
<dbReference type="InterPro" id="IPR015424">
    <property type="entry name" value="PyrdxlP-dep_Trfase"/>
</dbReference>
<keyword evidence="7 12" id="KW-0032">Aminotransferase</keyword>